<dbReference type="AlphaFoldDB" id="A0A1G6MKY4"/>
<dbReference type="Proteomes" id="UP000199411">
    <property type="component" value="Unassembled WGS sequence"/>
</dbReference>
<comment type="pathway">
    <text evidence="2">Carbohydrate metabolism; tricarboxylic acid cycle; isocitrate from oxaloacetate: step 2/2.</text>
</comment>
<evidence type="ECO:0000256" key="9">
    <source>
        <dbReference type="ARBA" id="ARBA00023239"/>
    </source>
</evidence>
<evidence type="ECO:0000256" key="8">
    <source>
        <dbReference type="ARBA" id="ARBA00023014"/>
    </source>
</evidence>
<evidence type="ECO:0000256" key="5">
    <source>
        <dbReference type="ARBA" id="ARBA00019378"/>
    </source>
</evidence>
<dbReference type="GO" id="GO:0003994">
    <property type="term" value="F:aconitate hydratase activity"/>
    <property type="evidence" value="ECO:0007669"/>
    <property type="project" value="UniProtKB-EC"/>
</dbReference>
<evidence type="ECO:0000256" key="10">
    <source>
        <dbReference type="ARBA" id="ARBA00023501"/>
    </source>
</evidence>
<dbReference type="RefSeq" id="WP_173801015.1">
    <property type="nucleotide sequence ID" value="NZ_FMYU01000006.1"/>
</dbReference>
<feature type="domain" description="Aconitase A/isopropylmalate dehydratase small subunit swivel" evidence="14">
    <location>
        <begin position="315"/>
        <end position="442"/>
    </location>
</feature>
<dbReference type="Pfam" id="PF00330">
    <property type="entry name" value="Aconitase"/>
    <property type="match status" value="1"/>
</dbReference>
<dbReference type="InterPro" id="IPR000573">
    <property type="entry name" value="AconitaseA/IPMdHydase_ssu_swvl"/>
</dbReference>
<comment type="cofactor">
    <cofactor evidence="1">
        <name>[4Fe-4S] cluster</name>
        <dbReference type="ChEBI" id="CHEBI:49883"/>
    </cofactor>
</comment>
<dbReference type="EMBL" id="FMYU01000006">
    <property type="protein sequence ID" value="SDC55934.1"/>
    <property type="molecule type" value="Genomic_DNA"/>
</dbReference>
<dbReference type="InterPro" id="IPR036008">
    <property type="entry name" value="Aconitase_4Fe-4S_dom"/>
</dbReference>
<keyword evidence="8" id="KW-0411">Iron-sulfur</keyword>
<organism evidence="15 16">
    <name type="scientific">Desulfurella multipotens</name>
    <dbReference type="NCBI Taxonomy" id="79269"/>
    <lineage>
        <taxon>Bacteria</taxon>
        <taxon>Pseudomonadati</taxon>
        <taxon>Campylobacterota</taxon>
        <taxon>Desulfurellia</taxon>
        <taxon>Desulfurellales</taxon>
        <taxon>Desulfurellaceae</taxon>
        <taxon>Desulfurella</taxon>
    </lineage>
</organism>
<evidence type="ECO:0000256" key="12">
    <source>
        <dbReference type="ARBA" id="ARBA00031977"/>
    </source>
</evidence>
<protein>
    <recommendedName>
        <fullName evidence="5">Aconitate hydratase A</fullName>
        <ecNumber evidence="4">4.2.1.3</ecNumber>
    </recommendedName>
    <alternativeName>
        <fullName evidence="12">Iron-responsive protein-like</fullName>
    </alternativeName>
    <alternativeName>
        <fullName evidence="11">RNA-binding protein</fullName>
    </alternativeName>
</protein>
<evidence type="ECO:0000256" key="1">
    <source>
        <dbReference type="ARBA" id="ARBA00001966"/>
    </source>
</evidence>
<dbReference type="GO" id="GO:0006099">
    <property type="term" value="P:tricarboxylic acid cycle"/>
    <property type="evidence" value="ECO:0007669"/>
    <property type="project" value="UniProtKB-UniPathway"/>
</dbReference>
<evidence type="ECO:0000256" key="2">
    <source>
        <dbReference type="ARBA" id="ARBA00004717"/>
    </source>
</evidence>
<dbReference type="InterPro" id="IPR015928">
    <property type="entry name" value="Aconitase/3IPM_dehydase_swvl"/>
</dbReference>
<dbReference type="InterPro" id="IPR006249">
    <property type="entry name" value="Aconitase/IRP2"/>
</dbReference>
<evidence type="ECO:0000313" key="16">
    <source>
        <dbReference type="Proteomes" id="UP000199411"/>
    </source>
</evidence>
<comment type="similarity">
    <text evidence="3">Belongs to the aconitase/IPM isomerase family.</text>
</comment>
<dbReference type="NCBIfam" id="NF006757">
    <property type="entry name" value="PRK09277.1"/>
    <property type="match status" value="1"/>
</dbReference>
<dbReference type="EC" id="4.2.1.3" evidence="4"/>
<dbReference type="Gene3D" id="3.30.499.10">
    <property type="entry name" value="Aconitase, domain 3"/>
    <property type="match status" value="1"/>
</dbReference>
<dbReference type="PROSITE" id="PS00450">
    <property type="entry name" value="ACONITASE_1"/>
    <property type="match status" value="1"/>
</dbReference>
<dbReference type="Gene3D" id="6.10.190.10">
    <property type="match status" value="1"/>
</dbReference>
<dbReference type="Gene3D" id="3.20.19.10">
    <property type="entry name" value="Aconitase, domain 4"/>
    <property type="match status" value="1"/>
</dbReference>
<feature type="domain" description="Aconitase/3-isopropylmalate dehydratase large subunit alpha/beta/alpha" evidence="13">
    <location>
        <begin position="10"/>
        <end position="186"/>
    </location>
</feature>
<dbReference type="CDD" id="cd01580">
    <property type="entry name" value="AcnA_IRP_Swivel"/>
    <property type="match status" value="1"/>
</dbReference>
<evidence type="ECO:0000259" key="14">
    <source>
        <dbReference type="Pfam" id="PF00694"/>
    </source>
</evidence>
<evidence type="ECO:0000256" key="11">
    <source>
        <dbReference type="ARBA" id="ARBA00031081"/>
    </source>
</evidence>
<keyword evidence="9" id="KW-0456">Lyase</keyword>
<evidence type="ECO:0000259" key="13">
    <source>
        <dbReference type="Pfam" id="PF00330"/>
    </source>
</evidence>
<dbReference type="GO" id="GO:0046872">
    <property type="term" value="F:metal ion binding"/>
    <property type="evidence" value="ECO:0007669"/>
    <property type="project" value="UniProtKB-KW"/>
</dbReference>
<dbReference type="InterPro" id="IPR018136">
    <property type="entry name" value="Aconitase_4Fe-4S_BS"/>
</dbReference>
<dbReference type="InterPro" id="IPR015931">
    <property type="entry name" value="Acnase/IPM_dHydase_lsu_aba_1/3"/>
</dbReference>
<dbReference type="UniPathway" id="UPA00223">
    <property type="reaction ID" value="UER00718"/>
</dbReference>
<keyword evidence="6" id="KW-0479">Metal-binding</keyword>
<dbReference type="Pfam" id="PF00694">
    <property type="entry name" value="Aconitase_C"/>
    <property type="match status" value="1"/>
</dbReference>
<accession>A0A1G6MKY4</accession>
<sequence length="522" mass="58705">MQSKENTLKNETSIDELLKNMKLGEVKVYNKKKFVKIEFENEEFILSDGSIAIAAITSCTNTSNPYVMIGAGLLAKKAVELGLSVKPYIKTSLAPGSWVVDEYLKKANLLPYLEALRFHVVGHGCTTCIGNSGPLHPVIEEVVKKENLIVASVLSGNRNFEARINNSVKVNYLASPMLVVAFALSGNIDIDMTTEPLGKDVNGNNVFLKDLWPSSYEINDYISKYLKKDLFEDKYATIFNDKIWDNLKVEATDLYKWQNNSTYIKKAPYFDNFKIDINPISEINNARVLALFGDSITTDHISPAGKIPKDYPAGNYLIHNGVEEKDFNTYGSRRGNHEVLTRGTFGNVRLKNLLVKPKEGAYTLKFDQKNIEFIYDASVKYQQEGIPLIVIAGKEYGSGSSRDWAAKGPKLLGVKAILAKSFERIHRSNLIDMGILPLQFNENQDYATLNLDGSEIFFIKGLEDLNPNKLLHITAIKSDKQKIEFDVIARLDTQKEIEYYKNDGILSFVLRKLLKQTQARGN</sequence>
<comment type="catalytic activity">
    <reaction evidence="10">
        <text>citrate = D-threo-isocitrate</text>
        <dbReference type="Rhea" id="RHEA:10336"/>
        <dbReference type="ChEBI" id="CHEBI:15562"/>
        <dbReference type="ChEBI" id="CHEBI:16947"/>
        <dbReference type="EC" id="4.2.1.3"/>
    </reaction>
</comment>
<evidence type="ECO:0000313" key="15">
    <source>
        <dbReference type="EMBL" id="SDC55934.1"/>
    </source>
</evidence>
<dbReference type="GO" id="GO:0051536">
    <property type="term" value="F:iron-sulfur cluster binding"/>
    <property type="evidence" value="ECO:0007669"/>
    <property type="project" value="UniProtKB-KW"/>
</dbReference>
<proteinExistence type="inferred from homology"/>
<name>A0A1G6MKY4_9BACT</name>
<keyword evidence="16" id="KW-1185">Reference proteome</keyword>
<reference evidence="16" key="1">
    <citation type="submission" date="2016-10" db="EMBL/GenBank/DDBJ databases">
        <authorList>
            <person name="Varghese N."/>
            <person name="Submissions S."/>
        </authorList>
    </citation>
    <scope>NUCLEOTIDE SEQUENCE [LARGE SCALE GENOMIC DNA]</scope>
    <source>
        <strain evidence="16">DSM 8415</strain>
    </source>
</reference>
<evidence type="ECO:0000256" key="6">
    <source>
        <dbReference type="ARBA" id="ARBA00022723"/>
    </source>
</evidence>
<evidence type="ECO:0000256" key="4">
    <source>
        <dbReference type="ARBA" id="ARBA00012926"/>
    </source>
</evidence>
<dbReference type="InterPro" id="IPR044137">
    <property type="entry name" value="AcnA_IRP_Swivel"/>
</dbReference>
<dbReference type="PANTHER" id="PTHR11670">
    <property type="entry name" value="ACONITASE/IRON-RESPONSIVE ELEMENT FAMILY MEMBER"/>
    <property type="match status" value="1"/>
</dbReference>
<dbReference type="SUPFAM" id="SSF52016">
    <property type="entry name" value="LeuD/IlvD-like"/>
    <property type="match status" value="1"/>
</dbReference>
<dbReference type="FunFam" id="3.20.19.10:FF:000001">
    <property type="entry name" value="Aconitate hydratase"/>
    <property type="match status" value="1"/>
</dbReference>
<gene>
    <name evidence="15" type="ORF">SAMN05660835_01019</name>
</gene>
<dbReference type="InterPro" id="IPR001030">
    <property type="entry name" value="Acoase/IPM_deHydtase_lsu_aba"/>
</dbReference>
<evidence type="ECO:0000256" key="3">
    <source>
        <dbReference type="ARBA" id="ARBA00007185"/>
    </source>
</evidence>
<dbReference type="SUPFAM" id="SSF53732">
    <property type="entry name" value="Aconitase iron-sulfur domain"/>
    <property type="match status" value="1"/>
</dbReference>
<evidence type="ECO:0000256" key="7">
    <source>
        <dbReference type="ARBA" id="ARBA00023004"/>
    </source>
</evidence>
<keyword evidence="7" id="KW-0408">Iron</keyword>